<keyword evidence="3" id="KW-1185">Reference proteome</keyword>
<evidence type="ECO:0000256" key="1">
    <source>
        <dbReference type="SAM" id="MobiDB-lite"/>
    </source>
</evidence>
<name>A0ABW4TUH6_9ACTN</name>
<dbReference type="InterPro" id="IPR011009">
    <property type="entry name" value="Kinase-like_dom_sf"/>
</dbReference>
<feature type="region of interest" description="Disordered" evidence="1">
    <location>
        <begin position="265"/>
        <end position="288"/>
    </location>
</feature>
<sequence length="288" mass="31603">MRERPTHASDEEVLSLVRRAWLPDADEVEHLPVGFGGWHWRVTVAGEPRLFATLDVLGVHHTADTLEATYAAAAALADDLDLVVPSLPGRDGRFTTPLGDGLLSATRWVDGHRPDGSATAELLERLHAAPPPPALTPWRPLVASDLPEELAARTLTPWTGGPHGEDARDLLVAHLDGVATWVADYLRLAGATDPSTWVTTHGEPHIRNQLQTGRGVVLVDWESARLAPAERDLRWLDPPVGDPDLLRMFALEWRLDELTQYADRFEQPHPGNESDRVALGGLRESLTP</sequence>
<dbReference type="Gene3D" id="1.10.510.10">
    <property type="entry name" value="Transferase(Phosphotransferase) domain 1"/>
    <property type="match status" value="1"/>
</dbReference>
<proteinExistence type="predicted"/>
<dbReference type="EMBL" id="JBHUGD010000004">
    <property type="protein sequence ID" value="MFD1949099.1"/>
    <property type="molecule type" value="Genomic_DNA"/>
</dbReference>
<dbReference type="SUPFAM" id="SSF56112">
    <property type="entry name" value="Protein kinase-like (PK-like)"/>
    <property type="match status" value="1"/>
</dbReference>
<accession>A0ABW4TUH6</accession>
<dbReference type="Proteomes" id="UP001597351">
    <property type="component" value="Unassembled WGS sequence"/>
</dbReference>
<comment type="caution">
    <text evidence="2">The sequence shown here is derived from an EMBL/GenBank/DDBJ whole genome shotgun (WGS) entry which is preliminary data.</text>
</comment>
<dbReference type="Gene3D" id="1.20.58.840">
    <property type="match status" value="1"/>
</dbReference>
<gene>
    <name evidence="2" type="ORF">ACFSDE_20005</name>
</gene>
<protein>
    <recommendedName>
        <fullName evidence="4">Aminoglycoside phosphotransferase</fullName>
    </recommendedName>
</protein>
<reference evidence="3" key="1">
    <citation type="journal article" date="2019" name="Int. J. Syst. Evol. Microbiol.">
        <title>The Global Catalogue of Microorganisms (GCM) 10K type strain sequencing project: providing services to taxonomists for standard genome sequencing and annotation.</title>
        <authorList>
            <consortium name="The Broad Institute Genomics Platform"/>
            <consortium name="The Broad Institute Genome Sequencing Center for Infectious Disease"/>
            <person name="Wu L."/>
            <person name="Ma J."/>
        </authorList>
    </citation>
    <scope>NUCLEOTIDE SEQUENCE [LARGE SCALE GENOMIC DNA]</scope>
    <source>
        <strain evidence="3">CGMCC 1.12477</strain>
    </source>
</reference>
<evidence type="ECO:0000313" key="3">
    <source>
        <dbReference type="Proteomes" id="UP001597351"/>
    </source>
</evidence>
<dbReference type="RefSeq" id="WP_343921093.1">
    <property type="nucleotide sequence ID" value="NZ_BAAAJT010000003.1"/>
</dbReference>
<organism evidence="2 3">
    <name type="scientific">Nocardioides aestuarii</name>
    <dbReference type="NCBI Taxonomy" id="252231"/>
    <lineage>
        <taxon>Bacteria</taxon>
        <taxon>Bacillati</taxon>
        <taxon>Actinomycetota</taxon>
        <taxon>Actinomycetes</taxon>
        <taxon>Propionibacteriales</taxon>
        <taxon>Nocardioidaceae</taxon>
        <taxon>Nocardioides</taxon>
    </lineage>
</organism>
<feature type="compositionally biased region" description="Basic and acidic residues" evidence="1">
    <location>
        <begin position="265"/>
        <end position="276"/>
    </location>
</feature>
<evidence type="ECO:0000313" key="2">
    <source>
        <dbReference type="EMBL" id="MFD1949099.1"/>
    </source>
</evidence>
<evidence type="ECO:0008006" key="4">
    <source>
        <dbReference type="Google" id="ProtNLM"/>
    </source>
</evidence>